<evidence type="ECO:0000313" key="2">
    <source>
        <dbReference type="Proteomes" id="UP000814128"/>
    </source>
</evidence>
<dbReference type="EMBL" id="MU273488">
    <property type="protein sequence ID" value="KAI0035195.1"/>
    <property type="molecule type" value="Genomic_DNA"/>
</dbReference>
<comment type="caution">
    <text evidence="1">The sequence shown here is derived from an EMBL/GenBank/DDBJ whole genome shotgun (WGS) entry which is preliminary data.</text>
</comment>
<keyword evidence="2" id="KW-1185">Reference proteome</keyword>
<sequence>MLRARIARSLSRHYPPGRRAIVSVTPLNSAEQHGHLPSSQSPITSTLHFFNSVTSGGTQIPTYRVLDGIGNIIEGANVPQIDRDFARKMHANMVLLPTMDNLLYNIQRQGKISFYVGLPYGEEATIIGTAAALAPDDEVLGQYREMGVLLWRGWGIDSAMAQCFGNHEDKSSKGRQVPVHWGSKELHVHTVSSPLATQIPQAAGVAYALQRDPERRGRNCAAVYFGEGAASEGDFHAGMLFASTLPSPTLFIARNNGFAISTPAAEQYFGDGIAARGAGYGMDTIRVDGNDVLAVLSATREARRRCIEGGRGVLLEAMTYRVGHHSTSDDSFAYRPRQEVEDRKRIDNPIARFRLFLHAQGWWSDEEESALKDRLKMEVMASFRKAEQVKRHELKELFTDVYAGQEPVSLKEQREELTALIRKYGGVWEPWTAELKKYKDGGKSLTGDE</sequence>
<name>A0ACB8QU98_9AGAM</name>
<proteinExistence type="predicted"/>
<organism evidence="1 2">
    <name type="scientific">Vararia minispora EC-137</name>
    <dbReference type="NCBI Taxonomy" id="1314806"/>
    <lineage>
        <taxon>Eukaryota</taxon>
        <taxon>Fungi</taxon>
        <taxon>Dikarya</taxon>
        <taxon>Basidiomycota</taxon>
        <taxon>Agaricomycotina</taxon>
        <taxon>Agaricomycetes</taxon>
        <taxon>Russulales</taxon>
        <taxon>Lachnocladiaceae</taxon>
        <taxon>Vararia</taxon>
    </lineage>
</organism>
<accession>A0ACB8QU98</accession>
<reference evidence="1" key="1">
    <citation type="submission" date="2021-02" db="EMBL/GenBank/DDBJ databases">
        <authorList>
            <consortium name="DOE Joint Genome Institute"/>
            <person name="Ahrendt S."/>
            <person name="Looney B.P."/>
            <person name="Miyauchi S."/>
            <person name="Morin E."/>
            <person name="Drula E."/>
            <person name="Courty P.E."/>
            <person name="Chicoki N."/>
            <person name="Fauchery L."/>
            <person name="Kohler A."/>
            <person name="Kuo A."/>
            <person name="Labutti K."/>
            <person name="Pangilinan J."/>
            <person name="Lipzen A."/>
            <person name="Riley R."/>
            <person name="Andreopoulos W."/>
            <person name="He G."/>
            <person name="Johnson J."/>
            <person name="Barry K.W."/>
            <person name="Grigoriev I.V."/>
            <person name="Nagy L."/>
            <person name="Hibbett D."/>
            <person name="Henrissat B."/>
            <person name="Matheny P.B."/>
            <person name="Labbe J."/>
            <person name="Martin F."/>
        </authorList>
    </citation>
    <scope>NUCLEOTIDE SEQUENCE</scope>
    <source>
        <strain evidence="1">EC-137</strain>
    </source>
</reference>
<dbReference type="Proteomes" id="UP000814128">
    <property type="component" value="Unassembled WGS sequence"/>
</dbReference>
<reference evidence="1" key="2">
    <citation type="journal article" date="2022" name="New Phytol.">
        <title>Evolutionary transition to the ectomycorrhizal habit in the genomes of a hyperdiverse lineage of mushroom-forming fungi.</title>
        <authorList>
            <person name="Looney B."/>
            <person name="Miyauchi S."/>
            <person name="Morin E."/>
            <person name="Drula E."/>
            <person name="Courty P.E."/>
            <person name="Kohler A."/>
            <person name="Kuo A."/>
            <person name="LaButti K."/>
            <person name="Pangilinan J."/>
            <person name="Lipzen A."/>
            <person name="Riley R."/>
            <person name="Andreopoulos W."/>
            <person name="He G."/>
            <person name="Johnson J."/>
            <person name="Nolan M."/>
            <person name="Tritt A."/>
            <person name="Barry K.W."/>
            <person name="Grigoriev I.V."/>
            <person name="Nagy L.G."/>
            <person name="Hibbett D."/>
            <person name="Henrissat B."/>
            <person name="Matheny P.B."/>
            <person name="Labbe J."/>
            <person name="Martin F.M."/>
        </authorList>
    </citation>
    <scope>NUCLEOTIDE SEQUENCE</scope>
    <source>
        <strain evidence="1">EC-137</strain>
    </source>
</reference>
<protein>
    <submittedName>
        <fullName evidence="1">Branched-chain alpha-keto acid dehydrogenase E1-alpha subunit</fullName>
    </submittedName>
</protein>
<gene>
    <name evidence="1" type="ORF">K488DRAFT_43825</name>
</gene>
<evidence type="ECO:0000313" key="1">
    <source>
        <dbReference type="EMBL" id="KAI0035195.1"/>
    </source>
</evidence>